<protein>
    <submittedName>
        <fullName evidence="1">Uncharacterized protein</fullName>
    </submittedName>
</protein>
<sequence>MTHNEIKYPLRKFADDTELSNAIDTTEGKDAIQGDLHNFEKRAHENLTKFNKSKGFSSLSDLQQASLEYFILNTVENGIYQ</sequence>
<accession>A0A3M0KAU2</accession>
<gene>
    <name evidence="1" type="ORF">DUI87_13054</name>
</gene>
<dbReference type="AlphaFoldDB" id="A0A3M0KAU2"/>
<comment type="caution">
    <text evidence="1">The sequence shown here is derived from an EMBL/GenBank/DDBJ whole genome shotgun (WGS) entry which is preliminary data.</text>
</comment>
<organism evidence="1 2">
    <name type="scientific">Hirundo rustica rustica</name>
    <dbReference type="NCBI Taxonomy" id="333673"/>
    <lineage>
        <taxon>Eukaryota</taxon>
        <taxon>Metazoa</taxon>
        <taxon>Chordata</taxon>
        <taxon>Craniata</taxon>
        <taxon>Vertebrata</taxon>
        <taxon>Euteleostomi</taxon>
        <taxon>Archelosauria</taxon>
        <taxon>Archosauria</taxon>
        <taxon>Dinosauria</taxon>
        <taxon>Saurischia</taxon>
        <taxon>Theropoda</taxon>
        <taxon>Coelurosauria</taxon>
        <taxon>Aves</taxon>
        <taxon>Neognathae</taxon>
        <taxon>Neoaves</taxon>
        <taxon>Telluraves</taxon>
        <taxon>Australaves</taxon>
        <taxon>Passeriformes</taxon>
        <taxon>Sylvioidea</taxon>
        <taxon>Hirundinidae</taxon>
        <taxon>Hirundo</taxon>
    </lineage>
</organism>
<evidence type="ECO:0000313" key="1">
    <source>
        <dbReference type="EMBL" id="RMC10252.1"/>
    </source>
</evidence>
<name>A0A3M0KAU2_HIRRU</name>
<dbReference type="Proteomes" id="UP000269221">
    <property type="component" value="Unassembled WGS sequence"/>
</dbReference>
<keyword evidence="2" id="KW-1185">Reference proteome</keyword>
<reference evidence="1 2" key="1">
    <citation type="submission" date="2018-07" db="EMBL/GenBank/DDBJ databases">
        <title>A high quality draft genome assembly of the barn swallow (H. rustica rustica).</title>
        <authorList>
            <person name="Formenti G."/>
            <person name="Chiara M."/>
            <person name="Poveda L."/>
            <person name="Francoijs K.-J."/>
            <person name="Bonisoli-Alquati A."/>
            <person name="Canova L."/>
            <person name="Gianfranceschi L."/>
            <person name="Horner D.S."/>
            <person name="Saino N."/>
        </authorList>
    </citation>
    <scope>NUCLEOTIDE SEQUENCE [LARGE SCALE GENOMIC DNA]</scope>
    <source>
        <strain evidence="1">Chelidonia</strain>
        <tissue evidence="1">Blood</tissue>
    </source>
</reference>
<dbReference type="EMBL" id="QRBI01000112">
    <property type="protein sequence ID" value="RMC10252.1"/>
    <property type="molecule type" value="Genomic_DNA"/>
</dbReference>
<proteinExistence type="predicted"/>
<evidence type="ECO:0000313" key="2">
    <source>
        <dbReference type="Proteomes" id="UP000269221"/>
    </source>
</evidence>